<dbReference type="Proteomes" id="UP000784294">
    <property type="component" value="Unassembled WGS sequence"/>
</dbReference>
<feature type="compositionally biased region" description="Basic and acidic residues" evidence="1">
    <location>
        <begin position="67"/>
        <end position="76"/>
    </location>
</feature>
<feature type="compositionally biased region" description="Polar residues" evidence="1">
    <location>
        <begin position="42"/>
        <end position="66"/>
    </location>
</feature>
<dbReference type="EMBL" id="CAAALY010266365">
    <property type="protein sequence ID" value="VEL40767.1"/>
    <property type="molecule type" value="Genomic_DNA"/>
</dbReference>
<evidence type="ECO:0000313" key="3">
    <source>
        <dbReference type="Proteomes" id="UP000784294"/>
    </source>
</evidence>
<evidence type="ECO:0000313" key="2">
    <source>
        <dbReference type="EMBL" id="VEL40767.1"/>
    </source>
</evidence>
<sequence>MAAVTDAADYDAGQTSENVPSPQFDAVVYDNYYGRRLPKRPTGTTVSEAQSLKPTSEQDRTAPTSKIESKLNKERPIPIGKSAPNTTGRQHVQISCFHTISHDHTYRELNNTEVALLKAGRMPTKTAVFQSFYDCKEKLGFEESLVS</sequence>
<keyword evidence="3" id="KW-1185">Reference proteome</keyword>
<evidence type="ECO:0000256" key="1">
    <source>
        <dbReference type="SAM" id="MobiDB-lite"/>
    </source>
</evidence>
<reference evidence="2" key="1">
    <citation type="submission" date="2018-11" db="EMBL/GenBank/DDBJ databases">
        <authorList>
            <consortium name="Pathogen Informatics"/>
        </authorList>
    </citation>
    <scope>NUCLEOTIDE SEQUENCE</scope>
</reference>
<organism evidence="2 3">
    <name type="scientific">Protopolystoma xenopodis</name>
    <dbReference type="NCBI Taxonomy" id="117903"/>
    <lineage>
        <taxon>Eukaryota</taxon>
        <taxon>Metazoa</taxon>
        <taxon>Spiralia</taxon>
        <taxon>Lophotrochozoa</taxon>
        <taxon>Platyhelminthes</taxon>
        <taxon>Monogenea</taxon>
        <taxon>Polyopisthocotylea</taxon>
        <taxon>Polystomatidea</taxon>
        <taxon>Polystomatidae</taxon>
        <taxon>Protopolystoma</taxon>
    </lineage>
</organism>
<feature type="region of interest" description="Disordered" evidence="1">
    <location>
        <begin position="1"/>
        <end position="90"/>
    </location>
</feature>
<accession>A0A3S5BA31</accession>
<dbReference type="AlphaFoldDB" id="A0A3S5BA31"/>
<gene>
    <name evidence="2" type="ORF">PXEA_LOCUS34207</name>
</gene>
<name>A0A3S5BA31_9PLAT</name>
<proteinExistence type="predicted"/>
<protein>
    <submittedName>
        <fullName evidence="2">Uncharacterized protein</fullName>
    </submittedName>
</protein>
<comment type="caution">
    <text evidence="2">The sequence shown here is derived from an EMBL/GenBank/DDBJ whole genome shotgun (WGS) entry which is preliminary data.</text>
</comment>